<dbReference type="PANTHER" id="PTHR48209:SF2">
    <property type="entry name" value="FI24008P1"/>
    <property type="match status" value="1"/>
</dbReference>
<feature type="compositionally biased region" description="Basic residues" evidence="1">
    <location>
        <begin position="1"/>
        <end position="13"/>
    </location>
</feature>
<dbReference type="Proteomes" id="UP000001861">
    <property type="component" value="Unassembled WGS sequence"/>
</dbReference>
<comment type="caution">
    <text evidence="2">The sequence shown here is derived from an EMBL/GenBank/DDBJ whole genome shotgun (WGS) entry which is preliminary data.</text>
</comment>
<dbReference type="VEuPathDB" id="FungiDB:CC1G_06882"/>
<feature type="compositionally biased region" description="Low complexity" evidence="1">
    <location>
        <begin position="255"/>
        <end position="430"/>
    </location>
</feature>
<dbReference type="OMA" id="MEMERTS"/>
<feature type="compositionally biased region" description="Low complexity" evidence="1">
    <location>
        <begin position="460"/>
        <end position="488"/>
    </location>
</feature>
<feature type="region of interest" description="Disordered" evidence="1">
    <location>
        <begin position="239"/>
        <end position="538"/>
    </location>
</feature>
<sequence length="844" mass="91120">MAKKEKKVSKAGKPKPFQKLPTLPNKPAGHAKDKIQPPKRQVPDPECEEEEEEEEQDKGSDDESDDEGSDDEGSDEEESDEEESDDEGSNDEGSNDEGSDGEGSDEEGSDEEESDEEESDEEDSDQDHVANKHPSKGLIRKPKGKIRIRHVMGLDNSPFYKIVRTRVRSLCERFLNRSKTISFQDPAKLDKVRSLMRQAIPFAWNRYEGTWLEDALIGSFLSNASVRARKEAEELGGLVEEQKEKRAQKAQALASKSGSSKTPTTKGGSSKTPTTTSKSGSSKTPTTKGGSSKTTTTKSGSSKTPTTKSGSSKTTTTKSDSSKTPTTKSGSSKTITTKSDSSKTPTTKSGSSKTTTTKSDSSKTPTTKSGSSKTTTTKSDSSKTPTTKGDSSKTPTTTTKSGSLKTPTTKSGSSKTTTTKFGNTAITTTTTKRKCSSISVATVQEGVVEPPRKKAKHSSEPGTSKKPSTTTKLSSSNSKSSKAKQSAQKNKENIPPASTKRRSQEEEGVEDDPRPLKRTKRLILFSDDEDSVDESDKENIPPVFSALAKVQVQANSRTAKDLEAVAITETEGHSTLPPRSRRYAREHFKRVSNTSSTGNDGDENSGAEDGGNADRNNSTPLSDEDIPSACPSCEVYSELSDKLNGESQREPHGIGAEKQRNMAIDEFNKNGWPVTPDFASMPARVLNHYQSCYDLITGATPLDDHFLYTALERKMGDSTLETLNNKLSPTIQAFARPGYALEALDVMERSSAGGYLIHRSICTDDFYPAIDRTFKKWIRSRGSGASSKAVDRNGGAGDDNVGGNAQGGGAGDDNVKDSEPVMSIFVLKIKIRARPRRNLRPASP</sequence>
<feature type="region of interest" description="Disordered" evidence="1">
    <location>
        <begin position="784"/>
        <end position="817"/>
    </location>
</feature>
<dbReference type="AlphaFoldDB" id="A8N710"/>
<dbReference type="GeneID" id="6007061"/>
<dbReference type="KEGG" id="cci:CC1G_06882"/>
<dbReference type="OrthoDB" id="2686745at2759"/>
<dbReference type="STRING" id="240176.A8N710"/>
<feature type="compositionally biased region" description="Acidic residues" evidence="1">
    <location>
        <begin position="45"/>
        <end position="125"/>
    </location>
</feature>
<dbReference type="InParanoid" id="A8N710"/>
<feature type="region of interest" description="Disordered" evidence="1">
    <location>
        <begin position="1"/>
        <end position="143"/>
    </location>
</feature>
<feature type="region of interest" description="Disordered" evidence="1">
    <location>
        <begin position="589"/>
        <end position="630"/>
    </location>
</feature>
<accession>A8N710</accession>
<name>A8N710_COPC7</name>
<feature type="compositionally biased region" description="Basic residues" evidence="1">
    <location>
        <begin position="131"/>
        <end position="143"/>
    </location>
</feature>
<evidence type="ECO:0000256" key="1">
    <source>
        <dbReference type="SAM" id="MobiDB-lite"/>
    </source>
</evidence>
<protein>
    <submittedName>
        <fullName evidence="2">Sex determining protein</fullName>
    </submittedName>
</protein>
<feature type="region of interest" description="Disordered" evidence="1">
    <location>
        <begin position="565"/>
        <end position="584"/>
    </location>
</feature>
<gene>
    <name evidence="2" type="ORF">CC1G_06882</name>
</gene>
<organism evidence="2 3">
    <name type="scientific">Coprinopsis cinerea (strain Okayama-7 / 130 / ATCC MYA-4618 / FGSC 9003)</name>
    <name type="common">Inky cap fungus</name>
    <name type="synonym">Hormographiella aspergillata</name>
    <dbReference type="NCBI Taxonomy" id="240176"/>
    <lineage>
        <taxon>Eukaryota</taxon>
        <taxon>Fungi</taxon>
        <taxon>Dikarya</taxon>
        <taxon>Basidiomycota</taxon>
        <taxon>Agaricomycotina</taxon>
        <taxon>Agaricomycetes</taxon>
        <taxon>Agaricomycetidae</taxon>
        <taxon>Agaricales</taxon>
        <taxon>Agaricineae</taxon>
        <taxon>Psathyrellaceae</taxon>
        <taxon>Coprinopsis</taxon>
    </lineage>
</organism>
<feature type="compositionally biased region" description="Acidic residues" evidence="1">
    <location>
        <begin position="526"/>
        <end position="536"/>
    </location>
</feature>
<evidence type="ECO:0000313" key="3">
    <source>
        <dbReference type="Proteomes" id="UP000001861"/>
    </source>
</evidence>
<dbReference type="PANTHER" id="PTHR48209">
    <property type="entry name" value="AGL056WP"/>
    <property type="match status" value="1"/>
</dbReference>
<dbReference type="HOGENOM" id="CLU_337385_0_0_1"/>
<keyword evidence="3" id="KW-1185">Reference proteome</keyword>
<proteinExistence type="predicted"/>
<evidence type="ECO:0000313" key="2">
    <source>
        <dbReference type="EMBL" id="EAU91247.2"/>
    </source>
</evidence>
<reference evidence="2 3" key="1">
    <citation type="journal article" date="2010" name="Proc. Natl. Acad. Sci. U.S.A.">
        <title>Insights into evolution of multicellular fungi from the assembled chromosomes of the mushroom Coprinopsis cinerea (Coprinus cinereus).</title>
        <authorList>
            <person name="Stajich J.E."/>
            <person name="Wilke S.K."/>
            <person name="Ahren D."/>
            <person name="Au C.H."/>
            <person name="Birren B.W."/>
            <person name="Borodovsky M."/>
            <person name="Burns C."/>
            <person name="Canback B."/>
            <person name="Casselton L.A."/>
            <person name="Cheng C.K."/>
            <person name="Deng J."/>
            <person name="Dietrich F.S."/>
            <person name="Fargo D.C."/>
            <person name="Farman M.L."/>
            <person name="Gathman A.C."/>
            <person name="Goldberg J."/>
            <person name="Guigo R."/>
            <person name="Hoegger P.J."/>
            <person name="Hooker J.B."/>
            <person name="Huggins A."/>
            <person name="James T.Y."/>
            <person name="Kamada T."/>
            <person name="Kilaru S."/>
            <person name="Kodira C."/>
            <person name="Kues U."/>
            <person name="Kupfer D."/>
            <person name="Kwan H.S."/>
            <person name="Lomsadze A."/>
            <person name="Li W."/>
            <person name="Lilly W.W."/>
            <person name="Ma L.J."/>
            <person name="Mackey A.J."/>
            <person name="Manning G."/>
            <person name="Martin F."/>
            <person name="Muraguchi H."/>
            <person name="Natvig D.O."/>
            <person name="Palmerini H."/>
            <person name="Ramesh M.A."/>
            <person name="Rehmeyer C.J."/>
            <person name="Roe B.A."/>
            <person name="Shenoy N."/>
            <person name="Stanke M."/>
            <person name="Ter-Hovhannisyan V."/>
            <person name="Tunlid A."/>
            <person name="Velagapudi R."/>
            <person name="Vision T.J."/>
            <person name="Zeng Q."/>
            <person name="Zolan M.E."/>
            <person name="Pukkila P.J."/>
        </authorList>
    </citation>
    <scope>NUCLEOTIDE SEQUENCE [LARGE SCALE GENOMIC DNA]</scope>
    <source>
        <strain evidence="3">Okayama-7 / 130 / ATCC MYA-4618 / FGSC 9003</strain>
    </source>
</reference>
<dbReference type="EMBL" id="AACS02000003">
    <property type="protein sequence ID" value="EAU91247.2"/>
    <property type="molecule type" value="Genomic_DNA"/>
</dbReference>
<dbReference type="RefSeq" id="XP_001830616.2">
    <property type="nucleotide sequence ID" value="XM_001830564.2"/>
</dbReference>